<dbReference type="AlphaFoldDB" id="A0A4Y2QAM5"/>
<dbReference type="EMBL" id="BGPR01013209">
    <property type="protein sequence ID" value="GBN59667.1"/>
    <property type="molecule type" value="Genomic_DNA"/>
</dbReference>
<feature type="domain" description="DDE-1" evidence="2">
    <location>
        <begin position="2"/>
        <end position="52"/>
    </location>
</feature>
<dbReference type="OrthoDB" id="9909311at2759"/>
<dbReference type="Pfam" id="PF03184">
    <property type="entry name" value="DDE_1"/>
    <property type="match status" value="1"/>
</dbReference>
<evidence type="ECO:0000256" key="1">
    <source>
        <dbReference type="SAM" id="MobiDB-lite"/>
    </source>
</evidence>
<feature type="region of interest" description="Disordered" evidence="1">
    <location>
        <begin position="178"/>
        <end position="201"/>
    </location>
</feature>
<keyword evidence="5" id="KW-1185">Reference proteome</keyword>
<dbReference type="GO" id="GO:0003676">
    <property type="term" value="F:nucleic acid binding"/>
    <property type="evidence" value="ECO:0007669"/>
    <property type="project" value="InterPro"/>
</dbReference>
<gene>
    <name evidence="3" type="ORF">AVEN_264241_1</name>
    <name evidence="4" type="ORF">AVEN_28418_1</name>
</gene>
<protein>
    <recommendedName>
        <fullName evidence="2">DDE-1 domain-containing protein</fullName>
    </recommendedName>
</protein>
<accession>A0A4Y2QAM5</accession>
<name>A0A4Y2QAM5_ARAVE</name>
<comment type="caution">
    <text evidence="3">The sequence shown here is derived from an EMBL/GenBank/DDBJ whole genome shotgun (WGS) entry which is preliminary data.</text>
</comment>
<evidence type="ECO:0000313" key="4">
    <source>
        <dbReference type="EMBL" id="GBN59687.1"/>
    </source>
</evidence>
<reference evidence="3 5" key="1">
    <citation type="journal article" date="2019" name="Sci. Rep.">
        <title>Orb-weaving spider Araneus ventricosus genome elucidates the spidroin gene catalogue.</title>
        <authorList>
            <person name="Kono N."/>
            <person name="Nakamura H."/>
            <person name="Ohtoshi R."/>
            <person name="Moran D.A.P."/>
            <person name="Shinohara A."/>
            <person name="Yoshida Y."/>
            <person name="Fujiwara M."/>
            <person name="Mori M."/>
            <person name="Tomita M."/>
            <person name="Arakawa K."/>
        </authorList>
    </citation>
    <scope>NUCLEOTIDE SEQUENCE [LARGE SCALE GENOMIC DNA]</scope>
</reference>
<proteinExistence type="predicted"/>
<evidence type="ECO:0000313" key="5">
    <source>
        <dbReference type="Proteomes" id="UP000499080"/>
    </source>
</evidence>
<organism evidence="3 5">
    <name type="scientific">Araneus ventricosus</name>
    <name type="common">Orbweaver spider</name>
    <name type="synonym">Epeira ventricosa</name>
    <dbReference type="NCBI Taxonomy" id="182803"/>
    <lineage>
        <taxon>Eukaryota</taxon>
        <taxon>Metazoa</taxon>
        <taxon>Ecdysozoa</taxon>
        <taxon>Arthropoda</taxon>
        <taxon>Chelicerata</taxon>
        <taxon>Arachnida</taxon>
        <taxon>Araneae</taxon>
        <taxon>Araneomorphae</taxon>
        <taxon>Entelegynae</taxon>
        <taxon>Araneoidea</taxon>
        <taxon>Araneidae</taxon>
        <taxon>Araneus</taxon>
    </lineage>
</organism>
<evidence type="ECO:0000313" key="3">
    <source>
        <dbReference type="EMBL" id="GBN59667.1"/>
    </source>
</evidence>
<dbReference type="Proteomes" id="UP000499080">
    <property type="component" value="Unassembled WGS sequence"/>
</dbReference>
<dbReference type="InterPro" id="IPR004875">
    <property type="entry name" value="DDE_SF_endonuclease_dom"/>
</dbReference>
<sequence length="239" mass="26750">MSGNEKLKPPVIGKSKKPRCFKNVKSLTVAYEANSNAWMTTTIWERHIRKLDSVFASENYTAHNQPENLKAIEIVFLFAPNERKLEVSVIDAINYVHKSWSSVSSQSVSNCFRQARFIANEESEEILNGDIIDPEPLETLQKSLNEKGCSVNAFVNIDNDVTICSQATVKVLTSEFLEEKPNSSGEDSDVENMDQTPPNKTETIEALAKVRQYLSIQGTTDQEFKALSILEKKGTISSN</sequence>
<evidence type="ECO:0000259" key="2">
    <source>
        <dbReference type="Pfam" id="PF03184"/>
    </source>
</evidence>
<dbReference type="EMBL" id="BGPR01013216">
    <property type="protein sequence ID" value="GBN59687.1"/>
    <property type="molecule type" value="Genomic_DNA"/>
</dbReference>